<dbReference type="InterPro" id="IPR043539">
    <property type="entry name" value="Grb2-like"/>
</dbReference>
<keyword evidence="1 3" id="KW-0728">SH3 domain</keyword>
<sequence>MEATGLHQFTANAPDEVSFAKGQKIKIVSTKNGSNWYTADVDEKRGMVPSNYVKMENNSWYSGKLTREQSENLLRYKHKGAFLIRDRESDGKVGVFTLSAKCSQGFEHFKILHSSDGKYHIWSKRYDYLNELVHYHRSVSVSMKSELILRDNNERDEKKDLNPQKEVCDEVLEKRRHPSPQSMPIKKFGTEIEKMDIISSDSGVFGNIPPDLSVRGRKVQKKDQPHQQEVCDEVLEIKGSSNSHHMLNEDLVAKIEQMGIISVVSGVVENDQPILPVKGQKIQKKDQPHQQEVCDEVLEIKGSYNSHPMLNDDHVAKMEQMDIISEVSGMVENVRPILPVMGHKVQKKDQPHQQEVCDEVLEIKGSSNSHPVLNDDHVAKMEQMDIISEVSGMVENVQPILPVMGHEEDLDGLFLDAVQKLDVKIVTSLIKRIDDLDPDLVKIAHEVAHQTGNIMIKKLLDRALKKISDKQENKDAKLLKAVSESDIVTITTLLKYVGDMDSDYVTIAHDLAHDIKNPVIMKLMDRALKKINNNKTETTLIVI</sequence>
<dbReference type="PROSITE" id="PS50001">
    <property type="entry name" value="SH2"/>
    <property type="match status" value="1"/>
</dbReference>
<organism evidence="6 7">
    <name type="scientific">Meganyctiphanes norvegica</name>
    <name type="common">Northern krill</name>
    <name type="synonym">Thysanopoda norvegica</name>
    <dbReference type="NCBI Taxonomy" id="48144"/>
    <lineage>
        <taxon>Eukaryota</taxon>
        <taxon>Metazoa</taxon>
        <taxon>Ecdysozoa</taxon>
        <taxon>Arthropoda</taxon>
        <taxon>Crustacea</taxon>
        <taxon>Multicrustacea</taxon>
        <taxon>Malacostraca</taxon>
        <taxon>Eumalacostraca</taxon>
        <taxon>Eucarida</taxon>
        <taxon>Euphausiacea</taxon>
        <taxon>Euphausiidae</taxon>
        <taxon>Meganyctiphanes</taxon>
    </lineage>
</organism>
<dbReference type="PANTHER" id="PTHR46037">
    <property type="entry name" value="PROTEIN ENHANCER OF SEVENLESS 2B"/>
    <property type="match status" value="1"/>
</dbReference>
<dbReference type="Gene3D" id="2.30.30.40">
    <property type="entry name" value="SH3 Domains"/>
    <property type="match status" value="1"/>
</dbReference>
<comment type="caution">
    <text evidence="6">The sequence shown here is derived from an EMBL/GenBank/DDBJ whole genome shotgun (WGS) entry which is preliminary data.</text>
</comment>
<dbReference type="PRINTS" id="PR00401">
    <property type="entry name" value="SH2DOMAIN"/>
</dbReference>
<proteinExistence type="predicted"/>
<evidence type="ECO:0000256" key="2">
    <source>
        <dbReference type="PROSITE-ProRule" id="PRU00191"/>
    </source>
</evidence>
<reference evidence="6 7" key="1">
    <citation type="submission" date="2024-05" db="EMBL/GenBank/DDBJ databases">
        <authorList>
            <person name="Wallberg A."/>
        </authorList>
    </citation>
    <scope>NUCLEOTIDE SEQUENCE [LARGE SCALE GENOMIC DNA]</scope>
</reference>
<dbReference type="SMART" id="SM00252">
    <property type="entry name" value="SH2"/>
    <property type="match status" value="1"/>
</dbReference>
<dbReference type="Proteomes" id="UP001497623">
    <property type="component" value="Unassembled WGS sequence"/>
</dbReference>
<dbReference type="SUPFAM" id="SSF55550">
    <property type="entry name" value="SH2 domain"/>
    <property type="match status" value="1"/>
</dbReference>
<gene>
    <name evidence="6" type="ORF">MNOR_LOCUS5264</name>
</gene>
<dbReference type="PROSITE" id="PS50002">
    <property type="entry name" value="SH3"/>
    <property type="match status" value="1"/>
</dbReference>
<dbReference type="InterPro" id="IPR001452">
    <property type="entry name" value="SH3_domain"/>
</dbReference>
<evidence type="ECO:0000313" key="6">
    <source>
        <dbReference type="EMBL" id="CAL4066017.1"/>
    </source>
</evidence>
<evidence type="ECO:0008006" key="8">
    <source>
        <dbReference type="Google" id="ProtNLM"/>
    </source>
</evidence>
<dbReference type="GO" id="GO:0048468">
    <property type="term" value="P:cell development"/>
    <property type="evidence" value="ECO:0007669"/>
    <property type="project" value="UniProtKB-ARBA"/>
</dbReference>
<name>A0AAV2PXN6_MEGNR</name>
<keyword evidence="2" id="KW-0727">SH2 domain</keyword>
<evidence type="ECO:0000259" key="4">
    <source>
        <dbReference type="PROSITE" id="PS50001"/>
    </source>
</evidence>
<dbReference type="Gene3D" id="3.30.505.10">
    <property type="entry name" value="SH2 domain"/>
    <property type="match status" value="1"/>
</dbReference>
<keyword evidence="7" id="KW-1185">Reference proteome</keyword>
<evidence type="ECO:0000256" key="1">
    <source>
        <dbReference type="ARBA" id="ARBA00022443"/>
    </source>
</evidence>
<dbReference type="EMBL" id="CAXKWB010002008">
    <property type="protein sequence ID" value="CAL4066017.1"/>
    <property type="molecule type" value="Genomic_DNA"/>
</dbReference>
<dbReference type="Pfam" id="PF00018">
    <property type="entry name" value="SH3_1"/>
    <property type="match status" value="1"/>
</dbReference>
<evidence type="ECO:0000259" key="5">
    <source>
        <dbReference type="PROSITE" id="PS50002"/>
    </source>
</evidence>
<dbReference type="Pfam" id="PF00017">
    <property type="entry name" value="SH2"/>
    <property type="match status" value="1"/>
</dbReference>
<evidence type="ECO:0000256" key="3">
    <source>
        <dbReference type="PROSITE-ProRule" id="PRU00192"/>
    </source>
</evidence>
<accession>A0AAV2PXN6</accession>
<dbReference type="AlphaFoldDB" id="A0AAV2PXN6"/>
<feature type="domain" description="SH3" evidence="5">
    <location>
        <begin position="1"/>
        <end position="58"/>
    </location>
</feature>
<protein>
    <recommendedName>
        <fullName evidence="8">SH2 domain-containing protein</fullName>
    </recommendedName>
</protein>
<dbReference type="InterPro" id="IPR000980">
    <property type="entry name" value="SH2"/>
</dbReference>
<dbReference type="InterPro" id="IPR036860">
    <property type="entry name" value="SH2_dom_sf"/>
</dbReference>
<evidence type="ECO:0000313" key="7">
    <source>
        <dbReference type="Proteomes" id="UP001497623"/>
    </source>
</evidence>
<dbReference type="SMART" id="SM00326">
    <property type="entry name" value="SH3"/>
    <property type="match status" value="1"/>
</dbReference>
<feature type="domain" description="SH2" evidence="4">
    <location>
        <begin position="60"/>
        <end position="153"/>
    </location>
</feature>